<dbReference type="SMART" id="SM00028">
    <property type="entry name" value="TPR"/>
    <property type="match status" value="4"/>
</dbReference>
<dbReference type="InterPro" id="IPR019734">
    <property type="entry name" value="TPR_rpt"/>
</dbReference>
<dbReference type="GO" id="GO:0016020">
    <property type="term" value="C:membrane"/>
    <property type="evidence" value="ECO:0007669"/>
    <property type="project" value="InterPro"/>
</dbReference>
<dbReference type="PANTHER" id="PTHR34220:SF7">
    <property type="entry name" value="SENSOR HISTIDINE KINASE YPDA"/>
    <property type="match status" value="1"/>
</dbReference>
<dbReference type="InterPro" id="IPR010559">
    <property type="entry name" value="Sig_transdc_His_kin_internal"/>
</dbReference>
<dbReference type="PROSITE" id="PS50005">
    <property type="entry name" value="TPR"/>
    <property type="match status" value="1"/>
</dbReference>
<evidence type="ECO:0000313" key="5">
    <source>
        <dbReference type="Proteomes" id="UP000286990"/>
    </source>
</evidence>
<feature type="repeat" description="TPR" evidence="1">
    <location>
        <begin position="161"/>
        <end position="194"/>
    </location>
</feature>
<dbReference type="Proteomes" id="UP000286990">
    <property type="component" value="Unassembled WGS sequence"/>
</dbReference>
<name>A0A426RK21_9FLAO</name>
<dbReference type="OrthoDB" id="6190788at2"/>
<dbReference type="RefSeq" id="WP_125221205.1">
    <property type="nucleotide sequence ID" value="NZ_QUSX01000001.1"/>
</dbReference>
<evidence type="ECO:0000313" key="4">
    <source>
        <dbReference type="EMBL" id="RRQ49386.1"/>
    </source>
</evidence>
<reference evidence="5" key="1">
    <citation type="submission" date="2018-12" db="EMBL/GenBank/DDBJ databases">
        <title>Maribacter lutimaris sp. nov., isolated from marine sediment.</title>
        <authorList>
            <person name="Kim K.K."/>
        </authorList>
    </citation>
    <scope>NUCLEOTIDE SEQUENCE [LARGE SCALE GENOMIC DNA]</scope>
    <source>
        <strain evidence="5">PoM-212</strain>
    </source>
</reference>
<dbReference type="SUPFAM" id="SSF48452">
    <property type="entry name" value="TPR-like"/>
    <property type="match status" value="2"/>
</dbReference>
<dbReference type="Gene3D" id="1.25.40.10">
    <property type="entry name" value="Tetratricopeptide repeat domain"/>
    <property type="match status" value="3"/>
</dbReference>
<comment type="caution">
    <text evidence="4">The sequence shown here is derived from an EMBL/GenBank/DDBJ whole genome shotgun (WGS) entry which is preliminary data.</text>
</comment>
<protein>
    <submittedName>
        <fullName evidence="4">Sensor histidine kinase</fullName>
    </submittedName>
</protein>
<evidence type="ECO:0000256" key="1">
    <source>
        <dbReference type="PROSITE-ProRule" id="PRU00339"/>
    </source>
</evidence>
<dbReference type="Pfam" id="PF06580">
    <property type="entry name" value="His_kinase"/>
    <property type="match status" value="1"/>
</dbReference>
<keyword evidence="2" id="KW-0472">Membrane</keyword>
<accession>A0A426RK21</accession>
<sequence>MRSSLLHIIIPFLFVSVLGLAQNNGTPKFVLKGLVESQNSHKPIQGVSVSTSSGQFAYTNGLGEFRISVSIGERLILEHPSFETVRHQVTSRDDIKLQVVEESKKDDALSMSSMSRNRVLSNQSFLDSAEYYKKTDIARSIDFVAQSLEVLGPDGDKGQLAKSLTKLGEIYLHHKQYDLAIDNFEDALKANKTIATSLMLARTYEITDQFDAAEKVLKPLERLKNMVPYQRVELYEIFGDIKKGTGDISLSVDYYNEGLKVASQNQITPKMTDLNSKIADAYAQDNKVMEAEVYYGNSVELASKMAPKRVLQEREKVADFYNKRNEYKEEIAIRKNSLEALGKLNIPEADGTMDLGDTITSQRINYKIANAYIAQDKYEEAIPYLQKSIVQADSDNDLVVQKDATRKLSEVYEFKGEYNRALETYQDYVALVDTLYIRKEQEISRAARFNREIAVTQSRITGLEQERELSQSKYELALTEQELAEESYKRQRYIIYSLIFGLLLTGLAAFFFYRSNQQQKLANNLLALKSLRSQMNPHFIFNALNSVNNYISKSDERSANRYLSDFSRLMRSVLENSEEDFIPLTKELELLELYIKLEHSRFPDKFDYVLQIDENLDVSTFQIPPMLLQPYIENAIWHGLRYKEEKGRLEVKVRAKNDIELEILVTDDGIGRKKSAELKTVNQRKQKSKGMGNIKQRIAILNDMYGDKVSVSISNLKTNGEGTQVLFTLKKDK</sequence>
<dbReference type="Pfam" id="PF13181">
    <property type="entry name" value="TPR_8"/>
    <property type="match status" value="2"/>
</dbReference>
<keyword evidence="4" id="KW-0418">Kinase</keyword>
<dbReference type="GO" id="GO:0000155">
    <property type="term" value="F:phosphorelay sensor kinase activity"/>
    <property type="evidence" value="ECO:0007669"/>
    <property type="project" value="InterPro"/>
</dbReference>
<keyword evidence="2" id="KW-0812">Transmembrane</keyword>
<organism evidence="4 5">
    <name type="scientific">Maribacter algicola</name>
    <dbReference type="NCBI Taxonomy" id="2498892"/>
    <lineage>
        <taxon>Bacteria</taxon>
        <taxon>Pseudomonadati</taxon>
        <taxon>Bacteroidota</taxon>
        <taxon>Flavobacteriia</taxon>
        <taxon>Flavobacteriales</taxon>
        <taxon>Flavobacteriaceae</taxon>
        <taxon>Maribacter</taxon>
    </lineage>
</organism>
<dbReference type="AlphaFoldDB" id="A0A426RK21"/>
<dbReference type="Gene3D" id="3.30.565.10">
    <property type="entry name" value="Histidine kinase-like ATPase, C-terminal domain"/>
    <property type="match status" value="1"/>
</dbReference>
<dbReference type="SUPFAM" id="SSF55874">
    <property type="entry name" value="ATPase domain of HSP90 chaperone/DNA topoisomerase II/histidine kinase"/>
    <property type="match status" value="1"/>
</dbReference>
<gene>
    <name evidence="4" type="ORF">DZC72_01845</name>
</gene>
<proteinExistence type="predicted"/>
<dbReference type="InterPro" id="IPR011990">
    <property type="entry name" value="TPR-like_helical_dom_sf"/>
</dbReference>
<dbReference type="InterPro" id="IPR036890">
    <property type="entry name" value="HATPase_C_sf"/>
</dbReference>
<dbReference type="EMBL" id="QUSX01000001">
    <property type="protein sequence ID" value="RRQ49386.1"/>
    <property type="molecule type" value="Genomic_DNA"/>
</dbReference>
<keyword evidence="1" id="KW-0802">TPR repeat</keyword>
<evidence type="ECO:0000256" key="2">
    <source>
        <dbReference type="SAM" id="Phobius"/>
    </source>
</evidence>
<feature type="transmembrane region" description="Helical" evidence="2">
    <location>
        <begin position="493"/>
        <end position="513"/>
    </location>
</feature>
<keyword evidence="4" id="KW-0808">Transferase</keyword>
<dbReference type="InterPro" id="IPR050640">
    <property type="entry name" value="Bact_2-comp_sensor_kinase"/>
</dbReference>
<keyword evidence="2" id="KW-1133">Transmembrane helix</keyword>
<feature type="domain" description="Signal transduction histidine kinase internal region" evidence="3">
    <location>
        <begin position="528"/>
        <end position="606"/>
    </location>
</feature>
<keyword evidence="5" id="KW-1185">Reference proteome</keyword>
<evidence type="ECO:0000259" key="3">
    <source>
        <dbReference type="Pfam" id="PF06580"/>
    </source>
</evidence>
<dbReference type="PANTHER" id="PTHR34220">
    <property type="entry name" value="SENSOR HISTIDINE KINASE YPDA"/>
    <property type="match status" value="1"/>
</dbReference>